<feature type="region of interest" description="Disordered" evidence="1">
    <location>
        <begin position="1"/>
        <end position="29"/>
    </location>
</feature>
<dbReference type="EMBL" id="KB933290">
    <property type="protein sequence ID" value="EON97077.1"/>
    <property type="molecule type" value="Genomic_DNA"/>
</dbReference>
<dbReference type="KEGG" id="tmn:UCRPA7_7410"/>
<feature type="region of interest" description="Disordered" evidence="1">
    <location>
        <begin position="299"/>
        <end position="330"/>
    </location>
</feature>
<proteinExistence type="predicted"/>
<dbReference type="GeneID" id="19328168"/>
<protein>
    <submittedName>
        <fullName evidence="2">Uncharacterized protein</fullName>
    </submittedName>
</protein>
<sequence>MGKSKGKKKSSKGRTGAGRQREADLGIFGQQAPLEAENQAPAAFVPPLIRHRGQAIFKVTGESYSDNGDDSDCDNGEPCPTCRKVNCKYKAASEEHHRILEQVLQIGRRGTQTESGSGPSRAGGGPLVVAVEPEVAEELLASRSITLTLPSAAEIQSSAGPPPVKIEYDGGTVDGTEGYIHSNSDSNINGNQKGGSSAQHSFGDGVGPSRQGSTPPPPTPLHLVRQLSPTPAAPAAAKQKQKQRQALHERLLPSLHRDPVSAQDIFDRAVYNFTDHFQLDDDTWTADLFTALVDHCVRLDSATPPSHPSPSPSSSDDENENDERDPSTDQ</sequence>
<evidence type="ECO:0000256" key="1">
    <source>
        <dbReference type="SAM" id="MobiDB-lite"/>
    </source>
</evidence>
<dbReference type="AlphaFoldDB" id="R8BCR2"/>
<gene>
    <name evidence="2" type="ORF">UCRPA7_7410</name>
</gene>
<dbReference type="RefSeq" id="XP_007918133.1">
    <property type="nucleotide sequence ID" value="XM_007919942.1"/>
</dbReference>
<dbReference type="HOGENOM" id="CLU_842467_0_0_1"/>
<evidence type="ECO:0000313" key="3">
    <source>
        <dbReference type="Proteomes" id="UP000014074"/>
    </source>
</evidence>
<feature type="compositionally biased region" description="Low complexity" evidence="1">
    <location>
        <begin position="229"/>
        <end position="238"/>
    </location>
</feature>
<reference evidence="3" key="1">
    <citation type="journal article" date="2013" name="Genome Announc.">
        <title>Draft genome sequence of the ascomycete Phaeoacremonium aleophilum strain UCR-PA7, a causal agent of the esca disease complex in grapevines.</title>
        <authorList>
            <person name="Blanco-Ulate B."/>
            <person name="Rolshausen P."/>
            <person name="Cantu D."/>
        </authorList>
    </citation>
    <scope>NUCLEOTIDE SEQUENCE [LARGE SCALE GENOMIC DNA]</scope>
    <source>
        <strain evidence="3">UCR-PA7</strain>
    </source>
</reference>
<accession>R8BCR2</accession>
<feature type="compositionally biased region" description="Polar residues" evidence="1">
    <location>
        <begin position="181"/>
        <end position="200"/>
    </location>
</feature>
<feature type="region of interest" description="Disordered" evidence="1">
    <location>
        <begin position="154"/>
        <end position="245"/>
    </location>
</feature>
<feature type="compositionally biased region" description="Basic residues" evidence="1">
    <location>
        <begin position="1"/>
        <end position="12"/>
    </location>
</feature>
<keyword evidence="3" id="KW-1185">Reference proteome</keyword>
<dbReference type="Proteomes" id="UP000014074">
    <property type="component" value="Unassembled WGS sequence"/>
</dbReference>
<name>R8BCR2_PHAM7</name>
<organism evidence="2 3">
    <name type="scientific">Phaeoacremonium minimum (strain UCR-PA7)</name>
    <name type="common">Esca disease fungus</name>
    <name type="synonym">Togninia minima</name>
    <dbReference type="NCBI Taxonomy" id="1286976"/>
    <lineage>
        <taxon>Eukaryota</taxon>
        <taxon>Fungi</taxon>
        <taxon>Dikarya</taxon>
        <taxon>Ascomycota</taxon>
        <taxon>Pezizomycotina</taxon>
        <taxon>Sordariomycetes</taxon>
        <taxon>Sordariomycetidae</taxon>
        <taxon>Togniniales</taxon>
        <taxon>Togniniaceae</taxon>
        <taxon>Phaeoacremonium</taxon>
    </lineage>
</organism>
<evidence type="ECO:0000313" key="2">
    <source>
        <dbReference type="EMBL" id="EON97077.1"/>
    </source>
</evidence>